<evidence type="ECO:0000313" key="2">
    <source>
        <dbReference type="EMBL" id="RFA26692.1"/>
    </source>
</evidence>
<evidence type="ECO:0000259" key="1">
    <source>
        <dbReference type="Pfam" id="PF14230"/>
    </source>
</evidence>
<dbReference type="EMBL" id="NBXE01000023">
    <property type="protein sequence ID" value="RFA26692.1"/>
    <property type="molecule type" value="Genomic_DNA"/>
</dbReference>
<evidence type="ECO:0000313" key="3">
    <source>
        <dbReference type="Proteomes" id="UP000257080"/>
    </source>
</evidence>
<reference evidence="2 3" key="1">
    <citation type="submission" date="2017-04" db="EMBL/GenBank/DDBJ databases">
        <title>Comparative genome analysis of Subtercola boreus.</title>
        <authorList>
            <person name="Cho Y.-J."/>
            <person name="Cho A."/>
            <person name="Kim O.-S."/>
            <person name="Lee J.-I."/>
        </authorList>
    </citation>
    <scope>NUCLEOTIDE SEQUENCE [LARGE SCALE GENOMIC DNA]</scope>
    <source>
        <strain evidence="2 3">P28004</strain>
    </source>
</reference>
<sequence>MSTNFSHSGRPLGARSLLAAVLAAILLGGTLAGCSFQIGGPPTISAEKFASQVADAVVDQLKVPRPIVTCGTADIEVVEGKVVHCDFSATDDPTTVYDSQTTISQVQGTDFHIETQIDDTPKGG</sequence>
<name>A0A3E0WBA6_9MICO</name>
<comment type="caution">
    <text evidence="2">The sequence shown here is derived from an EMBL/GenBank/DDBJ whole genome shotgun (WGS) entry which is preliminary data.</text>
</comment>
<proteinExistence type="predicted"/>
<dbReference type="AlphaFoldDB" id="A0A3E0WBA6"/>
<dbReference type="InterPro" id="IPR025637">
    <property type="entry name" value="DUF4333"/>
</dbReference>
<dbReference type="RefSeq" id="WP_116418789.1">
    <property type="nucleotide sequence ID" value="NZ_NBXC01000018.1"/>
</dbReference>
<dbReference type="Pfam" id="PF14230">
    <property type="entry name" value="DUF4333"/>
    <property type="match status" value="1"/>
</dbReference>
<organism evidence="2 3">
    <name type="scientific">Subtercola boreus</name>
    <dbReference type="NCBI Taxonomy" id="120213"/>
    <lineage>
        <taxon>Bacteria</taxon>
        <taxon>Bacillati</taxon>
        <taxon>Actinomycetota</taxon>
        <taxon>Actinomycetes</taxon>
        <taxon>Micrococcales</taxon>
        <taxon>Microbacteriaceae</taxon>
        <taxon>Subtercola</taxon>
    </lineage>
</organism>
<gene>
    <name evidence="2" type="ORF">B7R25_09845</name>
</gene>
<accession>A0A3E0WBA6</accession>
<dbReference type="Proteomes" id="UP000257080">
    <property type="component" value="Unassembled WGS sequence"/>
</dbReference>
<protein>
    <recommendedName>
        <fullName evidence="1">DUF4333 domain-containing protein</fullName>
    </recommendedName>
</protein>
<dbReference type="OrthoDB" id="5193721at2"/>
<feature type="domain" description="DUF4333" evidence="1">
    <location>
        <begin position="30"/>
        <end position="97"/>
    </location>
</feature>